<evidence type="ECO:0000256" key="4">
    <source>
        <dbReference type="ARBA" id="ARBA00022475"/>
    </source>
</evidence>
<evidence type="ECO:0000256" key="6">
    <source>
        <dbReference type="ARBA" id="ARBA00022617"/>
    </source>
</evidence>
<feature type="binding site" description="covalent" evidence="14">
    <location>
        <position position="68"/>
    </location>
    <ligand>
        <name>heme</name>
        <dbReference type="ChEBI" id="CHEBI:30413"/>
        <label>2</label>
    </ligand>
</feature>
<dbReference type="InterPro" id="IPR005126">
    <property type="entry name" value="NapC/NirT_cyt_c_N"/>
</dbReference>
<feature type="binding site" description="covalent" evidence="14">
    <location>
        <position position="39"/>
    </location>
    <ligand>
        <name>heme</name>
        <dbReference type="ChEBI" id="CHEBI:30413"/>
        <label>1</label>
    </ligand>
</feature>
<dbReference type="InterPro" id="IPR036280">
    <property type="entry name" value="Multihaem_cyt_sf"/>
</dbReference>
<keyword evidence="4 13" id="KW-1003">Cell membrane</keyword>
<feature type="binding site" description="covalent" evidence="14">
    <location>
        <position position="315"/>
    </location>
    <ligand>
        <name>heme</name>
        <dbReference type="ChEBI" id="CHEBI:30413"/>
        <label>5</label>
    </ligand>
</feature>
<evidence type="ECO:0000256" key="15">
    <source>
        <dbReference type="PIRSR" id="PIRSR000014-2"/>
    </source>
</evidence>
<dbReference type="RefSeq" id="WP_022610980.1">
    <property type="nucleotide sequence ID" value="NZ_LK391965.1"/>
</dbReference>
<dbReference type="FunFam" id="1.10.3820.10:FF:000001">
    <property type="entry name" value="Cytochrome c-type protein"/>
    <property type="match status" value="1"/>
</dbReference>
<evidence type="ECO:0000313" key="18">
    <source>
        <dbReference type="EMBL" id="CCO45542.1"/>
    </source>
</evidence>
<feature type="binding site" description="covalent" evidence="14">
    <location>
        <position position="42"/>
    </location>
    <ligand>
        <name>heme</name>
        <dbReference type="ChEBI" id="CHEBI:30413"/>
        <label>1</label>
    </ligand>
</feature>
<feature type="binding site" description="covalent" evidence="14">
    <location>
        <position position="312"/>
    </location>
    <ligand>
        <name>heme</name>
        <dbReference type="ChEBI" id="CHEBI:30413"/>
        <label>5</label>
    </ligand>
</feature>
<feature type="binding site" description="axial binding residue" evidence="15">
    <location>
        <position position="72"/>
    </location>
    <ligand>
        <name>heme</name>
        <dbReference type="ChEBI" id="CHEBI:30413"/>
        <label>2</label>
    </ligand>
    <ligandPart>
        <name>Fe</name>
        <dbReference type="ChEBI" id="CHEBI:18248"/>
    </ligandPart>
</feature>
<evidence type="ECO:0000256" key="14">
    <source>
        <dbReference type="PIRSR" id="PIRSR000014-1"/>
    </source>
</evidence>
<organism evidence="18 19">
    <name type="scientific">Vibrio nigripulchritudo SOn1</name>
    <dbReference type="NCBI Taxonomy" id="1238450"/>
    <lineage>
        <taxon>Bacteria</taxon>
        <taxon>Pseudomonadati</taxon>
        <taxon>Pseudomonadota</taxon>
        <taxon>Gammaproteobacteria</taxon>
        <taxon>Vibrionales</taxon>
        <taxon>Vibrionaceae</taxon>
        <taxon>Vibrio</taxon>
    </lineage>
</organism>
<dbReference type="GO" id="GO:0005886">
    <property type="term" value="C:plasma membrane"/>
    <property type="evidence" value="ECO:0007669"/>
    <property type="project" value="UniProtKB-SubCell"/>
</dbReference>
<dbReference type="GO" id="GO:0005506">
    <property type="term" value="F:iron ion binding"/>
    <property type="evidence" value="ECO:0007669"/>
    <property type="project" value="UniProtKB-UniRule"/>
</dbReference>
<dbReference type="GO" id="GO:0009061">
    <property type="term" value="P:anaerobic respiration"/>
    <property type="evidence" value="ECO:0007669"/>
    <property type="project" value="TreeGrafter"/>
</dbReference>
<evidence type="ECO:0000256" key="2">
    <source>
        <dbReference type="ARBA" id="ARBA00006417"/>
    </source>
</evidence>
<evidence type="ECO:0000256" key="9">
    <source>
        <dbReference type="ARBA" id="ARBA00022982"/>
    </source>
</evidence>
<feature type="binding site" description="axial binding residue" evidence="15">
    <location>
        <position position="133"/>
    </location>
    <ligand>
        <name>heme</name>
        <dbReference type="ChEBI" id="CHEBI:30413"/>
        <label>3</label>
    </ligand>
    <ligandPart>
        <name>Fe</name>
        <dbReference type="ChEBI" id="CHEBI:18248"/>
    </ligandPart>
</feature>
<keyword evidence="11 13" id="KW-0408">Iron</keyword>
<dbReference type="EMBL" id="CAOF01000060">
    <property type="protein sequence ID" value="CCO45542.1"/>
    <property type="molecule type" value="Genomic_DNA"/>
</dbReference>
<keyword evidence="9 13" id="KW-0249">Electron transport</keyword>
<keyword evidence="3 13" id="KW-0813">Transport</keyword>
<dbReference type="GO" id="GO:0020037">
    <property type="term" value="F:heme binding"/>
    <property type="evidence" value="ECO:0007669"/>
    <property type="project" value="UniProtKB-UniRule"/>
</dbReference>
<dbReference type="AlphaFoldDB" id="A0AAV2VLI2"/>
<keyword evidence="10 16" id="KW-1133">Transmembrane helix</keyword>
<dbReference type="SUPFAM" id="SSF48695">
    <property type="entry name" value="Multiheme cytochromes"/>
    <property type="match status" value="1"/>
</dbReference>
<evidence type="ECO:0000256" key="16">
    <source>
        <dbReference type="SAM" id="Phobius"/>
    </source>
</evidence>
<comment type="subcellular location">
    <subcellularLocation>
        <location evidence="1">Cell inner membrane</location>
        <topology evidence="1">Single-pass type II membrane protein</topology>
    </subcellularLocation>
</comment>
<dbReference type="GO" id="GO:0009055">
    <property type="term" value="F:electron transfer activity"/>
    <property type="evidence" value="ECO:0007669"/>
    <property type="project" value="UniProtKB-UniRule"/>
</dbReference>
<protein>
    <recommendedName>
        <fullName evidence="13">Cytochrome c-type protein</fullName>
    </recommendedName>
</protein>
<dbReference type="PIRSF" id="PIRSF000014">
    <property type="entry name" value="4_hem_cytch_TorC"/>
    <property type="match status" value="1"/>
</dbReference>
<evidence type="ECO:0000256" key="7">
    <source>
        <dbReference type="ARBA" id="ARBA00022692"/>
    </source>
</evidence>
<reference evidence="18 19" key="1">
    <citation type="journal article" date="2013" name="ISME J.">
        <title>Comparative genomics of pathogenic lineages of Vibrio nigripulchritudo identifies virulence-associated traits.</title>
        <authorList>
            <person name="Goudenege D."/>
            <person name="Labreuche Y."/>
            <person name="Krin E."/>
            <person name="Ansquer D."/>
            <person name="Mangenot S."/>
            <person name="Calteau A."/>
            <person name="Medigue C."/>
            <person name="Mazel D."/>
            <person name="Polz M.F."/>
            <person name="Le Roux F."/>
        </authorList>
    </citation>
    <scope>NUCLEOTIDE SEQUENCE [LARGE SCALE GENOMIC DNA]</scope>
    <source>
        <strain evidence="18 19">SOn1</strain>
    </source>
</reference>
<evidence type="ECO:0000256" key="8">
    <source>
        <dbReference type="ARBA" id="ARBA00022723"/>
    </source>
</evidence>
<feature type="binding site" description="covalent" evidence="14">
    <location>
        <position position="164"/>
    </location>
    <ligand>
        <name>heme</name>
        <dbReference type="ChEBI" id="CHEBI:30413"/>
        <label>4</label>
    </ligand>
</feature>
<keyword evidence="12 13" id="KW-0472">Membrane</keyword>
<evidence type="ECO:0000256" key="12">
    <source>
        <dbReference type="ARBA" id="ARBA00023136"/>
    </source>
</evidence>
<keyword evidence="6 13" id="KW-0349">Heme</keyword>
<dbReference type="Proteomes" id="UP000018211">
    <property type="component" value="Unassembled WGS sequence"/>
</dbReference>
<keyword evidence="5 13" id="KW-0997">Cell inner membrane</keyword>
<feature type="binding site" description="covalent" evidence="14">
    <location>
        <position position="161"/>
    </location>
    <ligand>
        <name>heme</name>
        <dbReference type="ChEBI" id="CHEBI:30413"/>
        <label>4</label>
    </ligand>
</feature>
<name>A0AAV2VLI2_9VIBR</name>
<feature type="binding site" description="covalent" evidence="14">
    <location>
        <position position="71"/>
    </location>
    <ligand>
        <name>heme</name>
        <dbReference type="ChEBI" id="CHEBI:30413"/>
        <label>2</label>
    </ligand>
</feature>
<evidence type="ECO:0000259" key="17">
    <source>
        <dbReference type="Pfam" id="PF03264"/>
    </source>
</evidence>
<evidence type="ECO:0000256" key="11">
    <source>
        <dbReference type="ARBA" id="ARBA00023004"/>
    </source>
</evidence>
<evidence type="ECO:0000256" key="1">
    <source>
        <dbReference type="ARBA" id="ARBA00004249"/>
    </source>
</evidence>
<feature type="binding site" description="covalent" evidence="14">
    <location>
        <position position="132"/>
    </location>
    <ligand>
        <name>heme</name>
        <dbReference type="ChEBI" id="CHEBI:30413"/>
        <label>3</label>
    </ligand>
</feature>
<proteinExistence type="inferred from homology"/>
<keyword evidence="7 16" id="KW-0812">Transmembrane</keyword>
<dbReference type="Pfam" id="PF03264">
    <property type="entry name" value="Cytochrom_NNT"/>
    <property type="match status" value="1"/>
</dbReference>
<feature type="domain" description="NapC/NirT cytochrome c N-terminal" evidence="17">
    <location>
        <begin position="2"/>
        <end position="174"/>
    </location>
</feature>
<accession>A0AAV2VLI2</accession>
<comment type="caution">
    <text evidence="18">The sequence shown here is derived from an EMBL/GenBank/DDBJ whole genome shotgun (WGS) entry which is preliminary data.</text>
</comment>
<dbReference type="Gene3D" id="1.10.3820.10">
    <property type="entry name" value="Di-heme elbow motif domain"/>
    <property type="match status" value="1"/>
</dbReference>
<gene>
    <name evidence="18" type="primary">torY</name>
    <name evidence="18" type="ORF">VIBNISOn1_1520052</name>
</gene>
<feature type="transmembrane region" description="Helical" evidence="16">
    <location>
        <begin position="7"/>
        <end position="32"/>
    </location>
</feature>
<feature type="binding site" description="axial binding residue" evidence="15">
    <location>
        <position position="43"/>
    </location>
    <ligand>
        <name>heme</name>
        <dbReference type="ChEBI" id="CHEBI:30413"/>
        <label>1</label>
    </ligand>
    <ligandPart>
        <name>Fe</name>
        <dbReference type="ChEBI" id="CHEBI:18248"/>
    </ligandPart>
</feature>
<keyword evidence="8 13" id="KW-0479">Metal-binding</keyword>
<feature type="binding site" description="covalent" evidence="14">
    <location>
        <position position="129"/>
    </location>
    <ligand>
        <name>heme</name>
        <dbReference type="ChEBI" id="CHEBI:30413"/>
        <label>3</label>
    </ligand>
</feature>
<sequence length="364" mass="40604">MKNKKRYITVLIAMGVLNGWALLGGSAAVMHYTSSTSFCLSCHSMQIPYEEYQGSVHFTNGKGIRAECSDCHIPNQPIDYIITKIRATKDIYHEFVTGKIGDEELYETHRVAMAETVWEQMRANDSATCRSCHEFGAMDLYEQTEDAAKMHQYGIENSQTCIDCHKGVAHFAPEPEMDSEAFERLMALTDQTPDSAKYVYTVSDAEIGEYGSIRPTTKLEVIAQTPTSREVRLEAYQMKGAEQVLYLGRGQRAIVAMLSEQGLAAVKHGDYEADEYGNEWRTATLTATTSAPVLDSPEPIWAYATELDNVYCATCHSKIPANHFTVNAWGPVAKSMGERTDISEPDLEILTKFFQHHAKDVAGH</sequence>
<dbReference type="InterPro" id="IPR009154">
    <property type="entry name" value="Membr-bd_4haem_cyt_TorC"/>
</dbReference>
<evidence type="ECO:0000256" key="10">
    <source>
        <dbReference type="ARBA" id="ARBA00022989"/>
    </source>
</evidence>
<comment type="similarity">
    <text evidence="2 13">Belongs to the TorC/TorY family.</text>
</comment>
<evidence type="ECO:0000256" key="13">
    <source>
        <dbReference type="PIRNR" id="PIRNR000014"/>
    </source>
</evidence>
<dbReference type="InterPro" id="IPR051174">
    <property type="entry name" value="Cytochrome_c-type_ET"/>
</dbReference>
<feature type="binding site" description="axial binding residue" evidence="15">
    <location>
        <position position="316"/>
    </location>
    <ligand>
        <name>heme</name>
        <dbReference type="ChEBI" id="CHEBI:30413"/>
        <label>5</label>
    </ligand>
    <ligandPart>
        <name>Fe</name>
        <dbReference type="ChEBI" id="CHEBI:18248"/>
    </ligandPart>
</feature>
<evidence type="ECO:0000313" key="19">
    <source>
        <dbReference type="Proteomes" id="UP000018211"/>
    </source>
</evidence>
<dbReference type="GO" id="GO:0009276">
    <property type="term" value="C:Gram-negative-bacterium-type cell wall"/>
    <property type="evidence" value="ECO:0007669"/>
    <property type="project" value="UniProtKB-UniRule"/>
</dbReference>
<evidence type="ECO:0000256" key="3">
    <source>
        <dbReference type="ARBA" id="ARBA00022448"/>
    </source>
</evidence>
<dbReference type="PANTHER" id="PTHR30333">
    <property type="entry name" value="CYTOCHROME C-TYPE PROTEIN"/>
    <property type="match status" value="1"/>
</dbReference>
<comment type="PTM">
    <text evidence="14">Binds 5 heme groups per subunit.</text>
</comment>
<feature type="binding site" description="axial binding residue" evidence="15">
    <location>
        <position position="165"/>
    </location>
    <ligand>
        <name>heme</name>
        <dbReference type="ChEBI" id="CHEBI:30413"/>
        <label>4</label>
    </ligand>
    <ligandPart>
        <name>Fe</name>
        <dbReference type="ChEBI" id="CHEBI:18248"/>
    </ligandPart>
</feature>
<evidence type="ECO:0000256" key="5">
    <source>
        <dbReference type="ARBA" id="ARBA00022519"/>
    </source>
</evidence>
<dbReference type="InterPro" id="IPR038266">
    <property type="entry name" value="NapC/NirT_cytc_sf"/>
</dbReference>
<dbReference type="PANTHER" id="PTHR30333:SF3">
    <property type="entry name" value="CYTOCHROME C-TYPE PROTEIN TORY"/>
    <property type="match status" value="1"/>
</dbReference>